<reference evidence="2 3" key="1">
    <citation type="journal article" date="2018" name="Sci. Rep.">
        <title>Raphidocelis subcapitata (=Pseudokirchneriella subcapitata) provides an insight into genome evolution and environmental adaptations in the Sphaeropleales.</title>
        <authorList>
            <person name="Suzuki S."/>
            <person name="Yamaguchi H."/>
            <person name="Nakajima N."/>
            <person name="Kawachi M."/>
        </authorList>
    </citation>
    <scope>NUCLEOTIDE SEQUENCE [LARGE SCALE GENOMIC DNA]</scope>
    <source>
        <strain evidence="2 3">NIES-35</strain>
    </source>
</reference>
<dbReference type="InParanoid" id="A0A2V0NSM1"/>
<sequence>MEAFRCLELFLDHLDEHGGAGRRRQARQQRQQRAETAAPPQRAETAPLLAELLAPPEREALRQTFTHYAVCAGGPPLGGVRAVMGLPQWLVLLREAGVASAAGLPAAVAAFDSRAREWGADGGGGNEGRGCGGQDDCARGRGAGAPQVFAALDFDSFLAALEAVARAPAWAARYGCPPSSGTEPVRPPPQQQQRQPQQEQSDAALWGMVDQLLTQQQDLLIQEGAPTTTAFFELFEVSGGASGGLEDGGGGGSFGSGHGAPSATCRVAGAAWPDQQLLALYSRDCLDLLCSRAAQQALRSLFRRFSEGGATDARRCTALLRACALVAPACGRRGGRGLTALEGRLCAFASRPPRLQRGTPNAPDPLSPAEFQEWAGRAALVAFGWRPDGGQAGGGGGGGERPAAALPFGPEGYSSAAKRLWVEPPPAQQAEAVSDAVIGCGGVWGSQMERQAPHLATFSTAWVGEPRAGACRESCGRAESPPRPPFDTTSSFAGIAPLEHTAAQHRAIQHAAGELAAAEAEAAAQRMLRHAAARLAGIEGRAAAAARREELQRRARQRACGGRSGGENCGSEQLMWTLVAHGTEAAG</sequence>
<organism evidence="2 3">
    <name type="scientific">Raphidocelis subcapitata</name>
    <dbReference type="NCBI Taxonomy" id="307507"/>
    <lineage>
        <taxon>Eukaryota</taxon>
        <taxon>Viridiplantae</taxon>
        <taxon>Chlorophyta</taxon>
        <taxon>core chlorophytes</taxon>
        <taxon>Chlorophyceae</taxon>
        <taxon>CS clade</taxon>
        <taxon>Sphaeropleales</taxon>
        <taxon>Selenastraceae</taxon>
        <taxon>Raphidocelis</taxon>
    </lineage>
</organism>
<proteinExistence type="predicted"/>
<dbReference type="EMBL" id="BDRX01000005">
    <property type="protein sequence ID" value="GBF88533.1"/>
    <property type="molecule type" value="Genomic_DNA"/>
</dbReference>
<accession>A0A2V0NSM1</accession>
<dbReference type="AlphaFoldDB" id="A0A2V0NSM1"/>
<evidence type="ECO:0000256" key="1">
    <source>
        <dbReference type="SAM" id="MobiDB-lite"/>
    </source>
</evidence>
<evidence type="ECO:0000313" key="3">
    <source>
        <dbReference type="Proteomes" id="UP000247498"/>
    </source>
</evidence>
<comment type="caution">
    <text evidence="2">The sequence shown here is derived from an EMBL/GenBank/DDBJ whole genome shotgun (WGS) entry which is preliminary data.</text>
</comment>
<keyword evidence="3" id="KW-1185">Reference proteome</keyword>
<name>A0A2V0NSM1_9CHLO</name>
<feature type="region of interest" description="Disordered" evidence="1">
    <location>
        <begin position="19"/>
        <end position="46"/>
    </location>
</feature>
<feature type="compositionally biased region" description="Low complexity" evidence="1">
    <location>
        <begin position="191"/>
        <end position="200"/>
    </location>
</feature>
<feature type="region of interest" description="Disordered" evidence="1">
    <location>
        <begin position="178"/>
        <end position="201"/>
    </location>
</feature>
<dbReference type="Proteomes" id="UP000247498">
    <property type="component" value="Unassembled WGS sequence"/>
</dbReference>
<evidence type="ECO:0000313" key="2">
    <source>
        <dbReference type="EMBL" id="GBF88533.1"/>
    </source>
</evidence>
<feature type="compositionally biased region" description="Low complexity" evidence="1">
    <location>
        <begin position="28"/>
        <end position="46"/>
    </location>
</feature>
<dbReference type="OrthoDB" id="10677143at2759"/>
<gene>
    <name evidence="2" type="ORF">Rsub_01248</name>
</gene>
<protein>
    <submittedName>
        <fullName evidence="2">Uncharacterized protein</fullName>
    </submittedName>
</protein>